<dbReference type="AlphaFoldDB" id="A0ABD1ZJP8"/>
<name>A0ABD1ZJP8_9MARC</name>
<comment type="caution">
    <text evidence="1">The sequence shown here is derived from an EMBL/GenBank/DDBJ whole genome shotgun (WGS) entry which is preliminary data.</text>
</comment>
<keyword evidence="2" id="KW-1185">Reference proteome</keyword>
<evidence type="ECO:0000313" key="2">
    <source>
        <dbReference type="Proteomes" id="UP001605036"/>
    </source>
</evidence>
<organism evidence="1 2">
    <name type="scientific">Riccia fluitans</name>
    <dbReference type="NCBI Taxonomy" id="41844"/>
    <lineage>
        <taxon>Eukaryota</taxon>
        <taxon>Viridiplantae</taxon>
        <taxon>Streptophyta</taxon>
        <taxon>Embryophyta</taxon>
        <taxon>Marchantiophyta</taxon>
        <taxon>Marchantiopsida</taxon>
        <taxon>Marchantiidae</taxon>
        <taxon>Marchantiales</taxon>
        <taxon>Ricciaceae</taxon>
        <taxon>Riccia</taxon>
    </lineage>
</organism>
<reference evidence="1 2" key="1">
    <citation type="submission" date="2024-09" db="EMBL/GenBank/DDBJ databases">
        <title>Chromosome-scale assembly of Riccia fluitans.</title>
        <authorList>
            <person name="Paukszto L."/>
            <person name="Sawicki J."/>
            <person name="Karawczyk K."/>
            <person name="Piernik-Szablinska J."/>
            <person name="Szczecinska M."/>
            <person name="Mazdziarz M."/>
        </authorList>
    </citation>
    <scope>NUCLEOTIDE SEQUENCE [LARGE SCALE GENOMIC DNA]</scope>
    <source>
        <strain evidence="1">Rf_01</strain>
        <tissue evidence="1">Aerial parts of the thallus</tissue>
    </source>
</reference>
<accession>A0ABD1ZJP8</accession>
<dbReference type="Proteomes" id="UP001605036">
    <property type="component" value="Unassembled WGS sequence"/>
</dbReference>
<dbReference type="EMBL" id="JBHFFA010000001">
    <property type="protein sequence ID" value="KAL2651307.1"/>
    <property type="molecule type" value="Genomic_DNA"/>
</dbReference>
<evidence type="ECO:0000313" key="1">
    <source>
        <dbReference type="EMBL" id="KAL2651307.1"/>
    </source>
</evidence>
<proteinExistence type="predicted"/>
<sequence length="192" mass="20626">MGHVRGDAAVVVRPYSAGSPAYVAGQEPILNNGTSRVQADVRAGSIINVIVTYHRYAAKASGDQSCNRSEWAFVVGREGRIKPKGIKIGSLLRSRGTVCSLLHSRPNKKIGPDAPLALRMGHQLLIPAGEPHEEFSSLSSPLWASIATGNSPPGAQTRARQGKGYSGTKILRRVKARRANFHRGEGNVQLRD</sequence>
<evidence type="ECO:0008006" key="3">
    <source>
        <dbReference type="Google" id="ProtNLM"/>
    </source>
</evidence>
<gene>
    <name evidence="1" type="ORF">R1flu_019435</name>
</gene>
<protein>
    <recommendedName>
        <fullName evidence="3">Ribosomal protein L2</fullName>
    </recommendedName>
</protein>